<dbReference type="KEGG" id="cmp:Cha6605_5303"/>
<dbReference type="OrthoDB" id="1070306at2"/>
<dbReference type="STRING" id="1173020.Cha6605_5303"/>
<keyword evidence="2" id="KW-1185">Reference proteome</keyword>
<dbReference type="eggNOG" id="ENOG50337G2">
    <property type="taxonomic scope" value="Bacteria"/>
</dbReference>
<sequence>MKTFLSIYTIRIKKYTNKIDKKKQANYCKKLSEFDGYNDIYDVINTFLKEVESGNTNDTYKMYIKSIRVQQHGRSISGIIESGVYGIASEIRDVQTDKTNYKKQKNDADVLPFYFLFYLPKDTDEGLLILQRTGVFGIRSSFGSFLDKYFSKKYSSYCIEINTLINEEVIKKIISNGNIQKLRCVKYSATSDSIDGLDEGHEETAFNMEVVLSANRIPLWHKVQSFFDSKSDVKKLIEIRDFKFDYDTVKIEVEINGSVRIFDLGNLGKAKASYDISDRIIMDSDEHPNFDSIHKVAEEYMSEIIDQIYP</sequence>
<evidence type="ECO:0000313" key="2">
    <source>
        <dbReference type="Proteomes" id="UP000010366"/>
    </source>
</evidence>
<dbReference type="EMBL" id="CP003600">
    <property type="protein sequence ID" value="AFY96190.1"/>
    <property type="molecule type" value="Genomic_DNA"/>
</dbReference>
<name>K9UMZ5_CHAP6</name>
<reference evidence="1 2" key="1">
    <citation type="submission" date="2012-05" db="EMBL/GenBank/DDBJ databases">
        <title>Finished chromosome of genome of Chamaesiphon sp. PCC 6605.</title>
        <authorList>
            <consortium name="US DOE Joint Genome Institute"/>
            <person name="Gugger M."/>
            <person name="Coursin T."/>
            <person name="Rippka R."/>
            <person name="Tandeau De Marsac N."/>
            <person name="Huntemann M."/>
            <person name="Wei C.-L."/>
            <person name="Han J."/>
            <person name="Detter J.C."/>
            <person name="Han C."/>
            <person name="Tapia R."/>
            <person name="Chen A."/>
            <person name="Kyrpides N."/>
            <person name="Mavromatis K."/>
            <person name="Markowitz V."/>
            <person name="Szeto E."/>
            <person name="Ivanova N."/>
            <person name="Pagani I."/>
            <person name="Pati A."/>
            <person name="Goodwin L."/>
            <person name="Nordberg H.P."/>
            <person name="Cantor M.N."/>
            <person name="Hua S.X."/>
            <person name="Woyke T."/>
            <person name="Kerfeld C.A."/>
        </authorList>
    </citation>
    <scope>NUCLEOTIDE SEQUENCE [LARGE SCALE GENOMIC DNA]</scope>
    <source>
        <strain evidence="2">ATCC 27169 / PCC 6605</strain>
    </source>
</reference>
<organism evidence="1 2">
    <name type="scientific">Chamaesiphon minutus (strain ATCC 27169 / PCC 6605)</name>
    <dbReference type="NCBI Taxonomy" id="1173020"/>
    <lineage>
        <taxon>Bacteria</taxon>
        <taxon>Bacillati</taxon>
        <taxon>Cyanobacteriota</taxon>
        <taxon>Cyanophyceae</taxon>
        <taxon>Gomontiellales</taxon>
        <taxon>Chamaesiphonaceae</taxon>
        <taxon>Chamaesiphon</taxon>
    </lineage>
</organism>
<gene>
    <name evidence="1" type="ORF">Cha6605_5303</name>
</gene>
<dbReference type="RefSeq" id="WP_015162274.1">
    <property type="nucleotide sequence ID" value="NC_019697.1"/>
</dbReference>
<protein>
    <submittedName>
        <fullName evidence="1">Uncharacterized protein</fullName>
    </submittedName>
</protein>
<dbReference type="AlphaFoldDB" id="K9UMZ5"/>
<dbReference type="HOGENOM" id="CLU_879393_0_0_3"/>
<dbReference type="Proteomes" id="UP000010366">
    <property type="component" value="Chromosome"/>
</dbReference>
<accession>K9UMZ5</accession>
<evidence type="ECO:0000313" key="1">
    <source>
        <dbReference type="EMBL" id="AFY96190.1"/>
    </source>
</evidence>
<proteinExistence type="predicted"/>